<dbReference type="AlphaFoldDB" id="A0A9D4IWU0"/>
<dbReference type="InterPro" id="IPR046341">
    <property type="entry name" value="SET_dom_sf"/>
</dbReference>
<proteinExistence type="predicted"/>
<name>A0A9D4IWU0_DREPO</name>
<accession>A0A9D4IWU0</accession>
<protein>
    <recommendedName>
        <fullName evidence="3">SET domain-containing protein</fullName>
    </recommendedName>
</protein>
<evidence type="ECO:0000313" key="2">
    <source>
        <dbReference type="Proteomes" id="UP000828390"/>
    </source>
</evidence>
<dbReference type="SUPFAM" id="SSF82199">
    <property type="entry name" value="SET domain"/>
    <property type="match status" value="1"/>
</dbReference>
<reference evidence="1" key="2">
    <citation type="submission" date="2020-11" db="EMBL/GenBank/DDBJ databases">
        <authorList>
            <person name="McCartney M.A."/>
            <person name="Auch B."/>
            <person name="Kono T."/>
            <person name="Mallez S."/>
            <person name="Becker A."/>
            <person name="Gohl D.M."/>
            <person name="Silverstein K.A.T."/>
            <person name="Koren S."/>
            <person name="Bechman K.B."/>
            <person name="Herman A."/>
            <person name="Abrahante J.E."/>
            <person name="Garbe J."/>
        </authorList>
    </citation>
    <scope>NUCLEOTIDE SEQUENCE</scope>
    <source>
        <strain evidence="1">Duluth1</strain>
        <tissue evidence="1">Whole animal</tissue>
    </source>
</reference>
<organism evidence="1 2">
    <name type="scientific">Dreissena polymorpha</name>
    <name type="common">Zebra mussel</name>
    <name type="synonym">Mytilus polymorpha</name>
    <dbReference type="NCBI Taxonomy" id="45954"/>
    <lineage>
        <taxon>Eukaryota</taxon>
        <taxon>Metazoa</taxon>
        <taxon>Spiralia</taxon>
        <taxon>Lophotrochozoa</taxon>
        <taxon>Mollusca</taxon>
        <taxon>Bivalvia</taxon>
        <taxon>Autobranchia</taxon>
        <taxon>Heteroconchia</taxon>
        <taxon>Euheterodonta</taxon>
        <taxon>Imparidentia</taxon>
        <taxon>Neoheterodontei</taxon>
        <taxon>Myida</taxon>
        <taxon>Dreissenoidea</taxon>
        <taxon>Dreissenidae</taxon>
        <taxon>Dreissena</taxon>
    </lineage>
</organism>
<dbReference type="Proteomes" id="UP000828390">
    <property type="component" value="Unassembled WGS sequence"/>
</dbReference>
<gene>
    <name evidence="1" type="ORF">DPMN_144708</name>
</gene>
<comment type="caution">
    <text evidence="1">The sequence shown here is derived from an EMBL/GenBank/DDBJ whole genome shotgun (WGS) entry which is preliminary data.</text>
</comment>
<keyword evidence="2" id="KW-1185">Reference proteome</keyword>
<evidence type="ECO:0000313" key="1">
    <source>
        <dbReference type="EMBL" id="KAH3791226.1"/>
    </source>
</evidence>
<reference evidence="1" key="1">
    <citation type="journal article" date="2019" name="bioRxiv">
        <title>The Genome of the Zebra Mussel, Dreissena polymorpha: A Resource for Invasive Species Research.</title>
        <authorList>
            <person name="McCartney M.A."/>
            <person name="Auch B."/>
            <person name="Kono T."/>
            <person name="Mallez S."/>
            <person name="Zhang Y."/>
            <person name="Obille A."/>
            <person name="Becker A."/>
            <person name="Abrahante J.E."/>
            <person name="Garbe J."/>
            <person name="Badalamenti J.P."/>
            <person name="Herman A."/>
            <person name="Mangelson H."/>
            <person name="Liachko I."/>
            <person name="Sullivan S."/>
            <person name="Sone E.D."/>
            <person name="Koren S."/>
            <person name="Silverstein K.A.T."/>
            <person name="Beckman K.B."/>
            <person name="Gohl D.M."/>
        </authorList>
    </citation>
    <scope>NUCLEOTIDE SEQUENCE</scope>
    <source>
        <strain evidence="1">Duluth1</strain>
        <tissue evidence="1">Whole animal</tissue>
    </source>
</reference>
<sequence>MKHRTHSYEKVYDKRCNKGGYQKQCRDENSSCTNCLFATKDIALNEELRFNYGVPNLPWRKADEDVVYEDGNCGFTEQYVG</sequence>
<evidence type="ECO:0008006" key="3">
    <source>
        <dbReference type="Google" id="ProtNLM"/>
    </source>
</evidence>
<dbReference type="EMBL" id="JAIWYP010000007">
    <property type="protein sequence ID" value="KAH3791226.1"/>
    <property type="molecule type" value="Genomic_DNA"/>
</dbReference>